<organism evidence="1 2">
    <name type="scientific">Izhakiella capsodis</name>
    <dbReference type="NCBI Taxonomy" id="1367852"/>
    <lineage>
        <taxon>Bacteria</taxon>
        <taxon>Pseudomonadati</taxon>
        <taxon>Pseudomonadota</taxon>
        <taxon>Gammaproteobacteria</taxon>
        <taxon>Enterobacterales</taxon>
        <taxon>Erwiniaceae</taxon>
        <taxon>Izhakiella</taxon>
    </lineage>
</organism>
<keyword evidence="2" id="KW-1185">Reference proteome</keyword>
<evidence type="ECO:0000313" key="1">
    <source>
        <dbReference type="EMBL" id="SFM92463.1"/>
    </source>
</evidence>
<protein>
    <submittedName>
        <fullName evidence="1">Uncharacterized protein</fullName>
    </submittedName>
</protein>
<dbReference type="AlphaFoldDB" id="A0A1I4UUN8"/>
<proteinExistence type="predicted"/>
<reference evidence="2" key="1">
    <citation type="submission" date="2016-10" db="EMBL/GenBank/DDBJ databases">
        <authorList>
            <person name="Varghese N."/>
            <person name="Submissions S."/>
        </authorList>
    </citation>
    <scope>NUCLEOTIDE SEQUENCE [LARGE SCALE GENOMIC DNA]</scope>
    <source>
        <strain evidence="2">N6PO6</strain>
    </source>
</reference>
<name>A0A1I4UUN8_9GAMM</name>
<evidence type="ECO:0000313" key="2">
    <source>
        <dbReference type="Proteomes" id="UP000242222"/>
    </source>
</evidence>
<accession>A0A1I4UUN8</accession>
<dbReference type="Proteomes" id="UP000242222">
    <property type="component" value="Unassembled WGS sequence"/>
</dbReference>
<sequence>MLINQYLVHFRLTPSQAIKENTCLAIATRLDVEYQESVRYNMAGGNRANVSSTALSV</sequence>
<dbReference type="EMBL" id="FOVC01000001">
    <property type="protein sequence ID" value="SFM92463.1"/>
    <property type="molecule type" value="Genomic_DNA"/>
</dbReference>
<gene>
    <name evidence="1" type="ORF">SAMN05216516_101352</name>
</gene>